<feature type="domain" description="Thyroglobulin type-1" evidence="6">
    <location>
        <begin position="205"/>
        <end position="269"/>
    </location>
</feature>
<dbReference type="SMART" id="SM00211">
    <property type="entry name" value="TY"/>
    <property type="match status" value="3"/>
</dbReference>
<name>A0ABQ9IX55_9CUCU</name>
<keyword evidence="4" id="KW-1015">Disulfide bond</keyword>
<proteinExistence type="predicted"/>
<evidence type="ECO:0000256" key="4">
    <source>
        <dbReference type="ARBA" id="ARBA00023157"/>
    </source>
</evidence>
<dbReference type="InterPro" id="IPR036857">
    <property type="entry name" value="Thyroglobulin_1_sf"/>
</dbReference>
<evidence type="ECO:0000313" key="8">
    <source>
        <dbReference type="Proteomes" id="UP001162164"/>
    </source>
</evidence>
<dbReference type="PANTHER" id="PTHR12352">
    <property type="entry name" value="SECRETED MODULAR CALCIUM-BINDING PROTEIN"/>
    <property type="match status" value="1"/>
</dbReference>
<feature type="domain" description="Thyroglobulin type-1" evidence="6">
    <location>
        <begin position="50"/>
        <end position="122"/>
    </location>
</feature>
<comment type="subcellular location">
    <subcellularLocation>
        <location evidence="1">Secreted</location>
    </subcellularLocation>
</comment>
<dbReference type="SUPFAM" id="SSF57610">
    <property type="entry name" value="Thyroglobulin type-1 domain"/>
    <property type="match status" value="3"/>
</dbReference>
<evidence type="ECO:0000256" key="1">
    <source>
        <dbReference type="ARBA" id="ARBA00004613"/>
    </source>
</evidence>
<dbReference type="InterPro" id="IPR051950">
    <property type="entry name" value="Dev_reg/Prot_inhib"/>
</dbReference>
<evidence type="ECO:0000256" key="2">
    <source>
        <dbReference type="ARBA" id="ARBA00022525"/>
    </source>
</evidence>
<dbReference type="InterPro" id="IPR000716">
    <property type="entry name" value="Thyroglobulin_1"/>
</dbReference>
<evidence type="ECO:0000259" key="6">
    <source>
        <dbReference type="PROSITE" id="PS51162"/>
    </source>
</evidence>
<organism evidence="7 8">
    <name type="scientific">Molorchus minor</name>
    <dbReference type="NCBI Taxonomy" id="1323400"/>
    <lineage>
        <taxon>Eukaryota</taxon>
        <taxon>Metazoa</taxon>
        <taxon>Ecdysozoa</taxon>
        <taxon>Arthropoda</taxon>
        <taxon>Hexapoda</taxon>
        <taxon>Insecta</taxon>
        <taxon>Pterygota</taxon>
        <taxon>Neoptera</taxon>
        <taxon>Endopterygota</taxon>
        <taxon>Coleoptera</taxon>
        <taxon>Polyphaga</taxon>
        <taxon>Cucujiformia</taxon>
        <taxon>Chrysomeloidea</taxon>
        <taxon>Cerambycidae</taxon>
        <taxon>Lamiinae</taxon>
        <taxon>Monochamini</taxon>
        <taxon>Molorchus</taxon>
    </lineage>
</organism>
<gene>
    <name evidence="7" type="ORF">NQ317_006798</name>
</gene>
<accession>A0ABQ9IX55</accession>
<evidence type="ECO:0000256" key="3">
    <source>
        <dbReference type="ARBA" id="ARBA00022737"/>
    </source>
</evidence>
<dbReference type="PANTHER" id="PTHR12352:SF24">
    <property type="entry name" value="THYROGLOBULIN TYPE-1 DOMAIN-CONTAINING PROTEIN"/>
    <property type="match status" value="1"/>
</dbReference>
<sequence>MAQFGPSMELRQDCDDEGLFASYRCIPGQSCHCLSKTAPEYLERPTSLRFPKCSRDYEEAKEIIGKDLVPSQHFRCDSNGDYDAVQCIGEQCLCVDTSDGAPTYPGDALVNLTLISNETLKCYRGKKDGIYYNKCEAEYIEILNEVNGFLEEGYDMIFAYSFPKCDIDGTYSAVQENSTHKICVDKEGVALTAVDKVENTTIADAMDCRCIRAHSVISSREAPTCDLNGNYSPIQCRRGVCRCVDNDGIQVCTSVPCEVDENDKDTLTCLQ</sequence>
<dbReference type="PROSITE" id="PS51162">
    <property type="entry name" value="THYROGLOBULIN_1_2"/>
    <property type="match status" value="2"/>
</dbReference>
<dbReference type="Gene3D" id="4.10.800.10">
    <property type="entry name" value="Thyroglobulin type-1"/>
    <property type="match status" value="2"/>
</dbReference>
<keyword evidence="8" id="KW-1185">Reference proteome</keyword>
<reference evidence="7" key="1">
    <citation type="journal article" date="2023" name="Insect Mol. Biol.">
        <title>Genome sequencing provides insights into the evolution of gene families encoding plant cell wall-degrading enzymes in longhorned beetles.</title>
        <authorList>
            <person name="Shin N.R."/>
            <person name="Okamura Y."/>
            <person name="Kirsch R."/>
            <person name="Pauchet Y."/>
        </authorList>
    </citation>
    <scope>NUCLEOTIDE SEQUENCE</scope>
    <source>
        <strain evidence="7">MMC_N1</strain>
    </source>
</reference>
<keyword evidence="3" id="KW-0677">Repeat</keyword>
<dbReference type="Pfam" id="PF00086">
    <property type="entry name" value="Thyroglobulin_1"/>
    <property type="match status" value="2"/>
</dbReference>
<dbReference type="EMBL" id="JAPWTJ010002045">
    <property type="protein sequence ID" value="KAJ8968196.1"/>
    <property type="molecule type" value="Genomic_DNA"/>
</dbReference>
<dbReference type="Proteomes" id="UP001162164">
    <property type="component" value="Unassembled WGS sequence"/>
</dbReference>
<protein>
    <recommendedName>
        <fullName evidence="6">Thyroglobulin type-1 domain-containing protein</fullName>
    </recommendedName>
</protein>
<evidence type="ECO:0000313" key="7">
    <source>
        <dbReference type="EMBL" id="KAJ8968196.1"/>
    </source>
</evidence>
<keyword evidence="2" id="KW-0964">Secreted</keyword>
<comment type="caution">
    <text evidence="7">The sequence shown here is derived from an EMBL/GenBank/DDBJ whole genome shotgun (WGS) entry which is preliminary data.</text>
</comment>
<evidence type="ECO:0000256" key="5">
    <source>
        <dbReference type="PROSITE-ProRule" id="PRU00500"/>
    </source>
</evidence>
<comment type="caution">
    <text evidence="5">Lacks conserved residue(s) required for the propagation of feature annotation.</text>
</comment>